<organism evidence="2 3">
    <name type="scientific">Caenorhabditis tropicalis</name>
    <dbReference type="NCBI Taxonomy" id="1561998"/>
    <lineage>
        <taxon>Eukaryota</taxon>
        <taxon>Metazoa</taxon>
        <taxon>Ecdysozoa</taxon>
        <taxon>Nematoda</taxon>
        <taxon>Chromadorea</taxon>
        <taxon>Rhabditida</taxon>
        <taxon>Rhabditina</taxon>
        <taxon>Rhabditomorpha</taxon>
        <taxon>Rhabditoidea</taxon>
        <taxon>Rhabditidae</taxon>
        <taxon>Peloderinae</taxon>
        <taxon>Caenorhabditis</taxon>
    </lineage>
</organism>
<sequence>MSDSIGTEFVLKHVFLEVTDIPDLVVNSGKKKEHQGFSWRISGVWTEEPYFFKISLECLNPAESWSTEVSITSKAIQKVMNMQENFSFSNNHTTHQLASIDIDNIGRMTKNSDMPIDLHIQINKINGKKPKCRDFSMEKFSDVALIVKNEKFHVSKLFLASHSTYFEALFMGNFEEAKKSEIEIKDVDPHDFQDFLDFIHLETDIEDDSIDGILRLADFFNAKVVLRRCEQFLIEKSEKSMKIKFQAAIKFNLKALRKKCISSMTSKQDVISAAPEDPAELDSSAWADLFHKLASF</sequence>
<dbReference type="InterPro" id="IPR052664">
    <property type="entry name" value="BTB-MATH_domain_protein"/>
</dbReference>
<dbReference type="PANTHER" id="PTHR22743:SF165">
    <property type="entry name" value="BTB AND MATH DOMAIN CONTAINING-RELATED"/>
    <property type="match status" value="1"/>
</dbReference>
<dbReference type="PANTHER" id="PTHR22743">
    <property type="entry name" value="MEPRIN/TRAF-LIKE MATH FAMILY-C.ELEGANS"/>
    <property type="match status" value="1"/>
</dbReference>
<dbReference type="STRING" id="1561998.A0A1I7UGM3"/>
<dbReference type="Pfam" id="PF00651">
    <property type="entry name" value="BTB"/>
    <property type="match status" value="1"/>
</dbReference>
<keyword evidence="2" id="KW-1185">Reference proteome</keyword>
<dbReference type="InterPro" id="IPR011333">
    <property type="entry name" value="SKP1/BTB/POZ_sf"/>
</dbReference>
<evidence type="ECO:0000313" key="2">
    <source>
        <dbReference type="Proteomes" id="UP000095282"/>
    </source>
</evidence>
<evidence type="ECO:0000313" key="3">
    <source>
        <dbReference type="WBParaSite" id="Csp11.Scaffold629.g9127.t1"/>
    </source>
</evidence>
<accession>A0A1I7UGM3</accession>
<dbReference type="CDD" id="cd18186">
    <property type="entry name" value="BTB_POZ_ZBTB_KLHL-like"/>
    <property type="match status" value="1"/>
</dbReference>
<reference evidence="3" key="1">
    <citation type="submission" date="2016-11" db="UniProtKB">
        <authorList>
            <consortium name="WormBaseParasite"/>
        </authorList>
    </citation>
    <scope>IDENTIFICATION</scope>
</reference>
<dbReference type="AlphaFoldDB" id="A0A1I7UGM3"/>
<name>A0A1I7UGM3_9PELO</name>
<evidence type="ECO:0000259" key="1">
    <source>
        <dbReference type="PROSITE" id="PS50097"/>
    </source>
</evidence>
<dbReference type="Gene3D" id="3.30.710.10">
    <property type="entry name" value="Potassium Channel Kv1.1, Chain A"/>
    <property type="match status" value="1"/>
</dbReference>
<dbReference type="SUPFAM" id="SSF54695">
    <property type="entry name" value="POZ domain"/>
    <property type="match status" value="1"/>
</dbReference>
<dbReference type="WBParaSite" id="Csp11.Scaffold629.g9127.t1">
    <property type="protein sequence ID" value="Csp11.Scaffold629.g9127.t1"/>
    <property type="gene ID" value="Csp11.Scaffold629.g9127"/>
</dbReference>
<feature type="domain" description="BTB" evidence="1">
    <location>
        <begin position="141"/>
        <end position="200"/>
    </location>
</feature>
<dbReference type="InterPro" id="IPR000210">
    <property type="entry name" value="BTB/POZ_dom"/>
</dbReference>
<proteinExistence type="predicted"/>
<dbReference type="SMART" id="SM00225">
    <property type="entry name" value="BTB"/>
    <property type="match status" value="1"/>
</dbReference>
<protein>
    <submittedName>
        <fullName evidence="3">BTB domain-containing protein</fullName>
    </submittedName>
</protein>
<dbReference type="eggNOG" id="ENOG502RUHD">
    <property type="taxonomic scope" value="Eukaryota"/>
</dbReference>
<dbReference type="PROSITE" id="PS50097">
    <property type="entry name" value="BTB"/>
    <property type="match status" value="1"/>
</dbReference>
<dbReference type="Proteomes" id="UP000095282">
    <property type="component" value="Unplaced"/>
</dbReference>